<reference evidence="4" key="1">
    <citation type="submission" date="2017-02" db="UniProtKB">
        <authorList>
            <consortium name="WormBaseParasite"/>
        </authorList>
    </citation>
    <scope>IDENTIFICATION</scope>
</reference>
<feature type="region of interest" description="Disordered" evidence="1">
    <location>
        <begin position="1"/>
        <end position="22"/>
    </location>
</feature>
<accession>A0A0N4VZD0</accession>
<evidence type="ECO:0000256" key="1">
    <source>
        <dbReference type="SAM" id="MobiDB-lite"/>
    </source>
</evidence>
<organism evidence="4">
    <name type="scientific">Haemonchus placei</name>
    <name type="common">Barber's pole worm</name>
    <dbReference type="NCBI Taxonomy" id="6290"/>
    <lineage>
        <taxon>Eukaryota</taxon>
        <taxon>Metazoa</taxon>
        <taxon>Ecdysozoa</taxon>
        <taxon>Nematoda</taxon>
        <taxon>Chromadorea</taxon>
        <taxon>Rhabditida</taxon>
        <taxon>Rhabditina</taxon>
        <taxon>Rhabditomorpha</taxon>
        <taxon>Strongyloidea</taxon>
        <taxon>Trichostrongylidae</taxon>
        <taxon>Haemonchus</taxon>
    </lineage>
</organism>
<dbReference type="WBParaSite" id="HPLM_0000265201-mRNA-1">
    <property type="protein sequence ID" value="HPLM_0000265201-mRNA-1"/>
    <property type="gene ID" value="HPLM_0000265201"/>
</dbReference>
<gene>
    <name evidence="2" type="ORF">HPLM_LOCUS2652</name>
</gene>
<proteinExistence type="predicted"/>
<evidence type="ECO:0000313" key="4">
    <source>
        <dbReference type="WBParaSite" id="HPLM_0000265201-mRNA-1"/>
    </source>
</evidence>
<dbReference type="EMBL" id="UZAF01006102">
    <property type="protein sequence ID" value="VDO16104.1"/>
    <property type="molecule type" value="Genomic_DNA"/>
</dbReference>
<evidence type="ECO:0000313" key="3">
    <source>
        <dbReference type="Proteomes" id="UP000268014"/>
    </source>
</evidence>
<keyword evidence="3" id="KW-1185">Reference proteome</keyword>
<dbReference type="AlphaFoldDB" id="A0A0N4VZD0"/>
<dbReference type="OMA" id="SHRTAVY"/>
<sequence length="228" mass="25202">MGEDAHLEEADEGYGLSPVHDESLKFDDDGERWICSIDGSCVTKKGRPSDECELQPCSVISSERSVAPIESATAFPTVVLDDSEPLFKNLSRRQQPIVRSIRTPIALPQPQDGTMVKRRLTRNKSSSRVCREISPIARVPSFDSLQKSAGNTSQIYDPLRRATSQISLAFDNGFSAELKSQGDKLMNGLKAILKERLAREVQPRPPSNPSTQPTLVTVSMSEIRNFTN</sequence>
<dbReference type="Proteomes" id="UP000268014">
    <property type="component" value="Unassembled WGS sequence"/>
</dbReference>
<evidence type="ECO:0000313" key="2">
    <source>
        <dbReference type="EMBL" id="VDO16104.1"/>
    </source>
</evidence>
<name>A0A0N4VZD0_HAEPC</name>
<reference evidence="2 3" key="2">
    <citation type="submission" date="2018-11" db="EMBL/GenBank/DDBJ databases">
        <authorList>
            <consortium name="Pathogen Informatics"/>
        </authorList>
    </citation>
    <scope>NUCLEOTIDE SEQUENCE [LARGE SCALE GENOMIC DNA]</scope>
    <source>
        <strain evidence="2 3">MHpl1</strain>
    </source>
</reference>
<protein>
    <submittedName>
        <fullName evidence="2 4">Uncharacterized protein</fullName>
    </submittedName>
</protein>